<name>A0A346FDC8_9CAUD</name>
<dbReference type="Proteomes" id="UP000260554">
    <property type="component" value="Segment"/>
</dbReference>
<evidence type="ECO:0000313" key="2">
    <source>
        <dbReference type="EMBL" id="AXN53742.1"/>
    </source>
</evidence>
<feature type="compositionally biased region" description="Polar residues" evidence="1">
    <location>
        <begin position="1"/>
        <end position="13"/>
    </location>
</feature>
<keyword evidence="3" id="KW-1185">Reference proteome</keyword>
<feature type="compositionally biased region" description="Low complexity" evidence="1">
    <location>
        <begin position="14"/>
        <end position="28"/>
    </location>
</feature>
<feature type="compositionally biased region" description="Low complexity" evidence="1">
    <location>
        <begin position="63"/>
        <end position="91"/>
    </location>
</feature>
<dbReference type="EMBL" id="MH684921">
    <property type="protein sequence ID" value="AXN53742.1"/>
    <property type="molecule type" value="Genomic_DNA"/>
</dbReference>
<gene>
    <name evidence="2" type="ORF">SPS_31</name>
</gene>
<organism evidence="2 3">
    <name type="scientific">Sphingomonas phage Scott</name>
    <dbReference type="NCBI Taxonomy" id="2282912"/>
    <lineage>
        <taxon>Viruses</taxon>
        <taxon>Duplodnaviria</taxon>
        <taxon>Heunggongvirae</taxon>
        <taxon>Uroviricota</taxon>
        <taxon>Caudoviricetes</taxon>
        <taxon>Autographivirales</taxon>
        <taxon>Autonotataviridae</taxon>
        <taxon>Scottvirus</taxon>
        <taxon>Scottvirus scott</taxon>
    </lineage>
</organism>
<proteinExistence type="predicted"/>
<evidence type="ECO:0000313" key="3">
    <source>
        <dbReference type="Proteomes" id="UP000260554"/>
    </source>
</evidence>
<accession>A0A346FDC8</accession>
<protein>
    <submittedName>
        <fullName evidence="2">Putative scaffold protein</fullName>
    </submittedName>
</protein>
<evidence type="ECO:0000256" key="1">
    <source>
        <dbReference type="SAM" id="MobiDB-lite"/>
    </source>
</evidence>
<reference evidence="2 3" key="1">
    <citation type="submission" date="2018-07" db="EMBL/GenBank/DDBJ databases">
        <title>Relating species composition and interactions to biofilm formation in a model drinking water community.</title>
        <authorList>
            <person name="Thompson A."/>
            <person name="English E.L."/>
            <person name="Willsey G."/>
            <person name="Nock A.M."/>
            <person name="Eckstrom K."/>
            <person name="Tighe S.W."/>
            <person name="Bavelock M."/>
            <person name="Cairns B."/>
            <person name="Foote A."/>
            <person name="Schulman H."/>
            <person name="Gupta S."/>
            <person name="Kadouri D."/>
            <person name="Wargo M.J."/>
        </authorList>
    </citation>
    <scope>NUCLEOTIDE SEQUENCE [LARGE SCALE GENOMIC DNA]</scope>
    <source>
        <strain evidence="2">SPS</strain>
    </source>
</reference>
<sequence length="305" mass="31106">MADTNTADPNVNPSQAGGSSFSSGSISGQPVNGSNTPAPDAAPEVDPNDPVAVAKAAYDKAVADAAAKANGGQPPAQQQPQAQQPAPQGEQPKVDQVPSAKDGEGVVTYDPTGDAGLDFALSFIGSLGIEGTDPAMVSAANGDFSFLEAKLAAMGDKAKGWEQHIALGKQAHGRQLEAFKAEQGKTLAAVHAVAGGEDQWKALVAWAGTQVSPEEKAALDAMFDAGPVSAAMAARMLMQAHAEAKGTTVKPANPAQAASGLPPAAPTALTQANYAKEVDALYQQIGSRMDTSPEYAALRQKYFGR</sequence>
<feature type="region of interest" description="Disordered" evidence="1">
    <location>
        <begin position="1"/>
        <end position="109"/>
    </location>
</feature>